<feature type="region of interest" description="Disordered" evidence="1">
    <location>
        <begin position="58"/>
        <end position="97"/>
    </location>
</feature>
<evidence type="ECO:0008006" key="4">
    <source>
        <dbReference type="Google" id="ProtNLM"/>
    </source>
</evidence>
<evidence type="ECO:0000313" key="2">
    <source>
        <dbReference type="EMBL" id="ADF60009.1"/>
    </source>
</evidence>
<evidence type="ECO:0000256" key="1">
    <source>
        <dbReference type="SAM" id="MobiDB-lite"/>
    </source>
</evidence>
<dbReference type="EnsemblBacteria" id="ADF60009">
    <property type="protein sequence ID" value="ADF60009"/>
    <property type="gene ID" value="ECL_00443"/>
</dbReference>
<dbReference type="Proteomes" id="UP000002363">
    <property type="component" value="Chromosome"/>
</dbReference>
<sequence>MQNDIPDTAVMRWRSLRPVTLFLTGAVALLLAGCSTSKDEMLPPGDSTMLELWNDGASATHATGESRTTLRRPVTDSERVISRQTRDSYSRTQENEIQQTFPRLPNPDLVMYVFPHLADGNTPVPGYSTVFPFYSQVQYALPGERTEDL</sequence>
<dbReference type="HOGENOM" id="CLU_125516_0_0_6"/>
<dbReference type="PATRIC" id="fig|716541.4.peg.726"/>
<reference evidence="2 3" key="1">
    <citation type="journal article" date="2010" name="J. Bacteriol.">
        <title>Complete genome sequence of Enterobacter cloacae subsp. cloacae type strain ATCC 13047.</title>
        <authorList>
            <person name="Ren Y."/>
            <person name="Ren Y."/>
            <person name="Zhou Z."/>
            <person name="Guo X."/>
            <person name="Li Y."/>
            <person name="Feng L."/>
            <person name="Wang L."/>
        </authorList>
    </citation>
    <scope>NUCLEOTIDE SEQUENCE [LARGE SCALE GENOMIC DNA]</scope>
    <source>
        <strain evidence="3">ATCC 13047 / DSM 30054 / NBRC 13535 / NCTC 10005 / WDCM 00083 / NCDC 279-56</strain>
    </source>
</reference>
<keyword evidence="3" id="KW-1185">Reference proteome</keyword>
<dbReference type="EMBL" id="CP001918">
    <property type="protein sequence ID" value="ADF60009.1"/>
    <property type="molecule type" value="Genomic_DNA"/>
</dbReference>
<dbReference type="KEGG" id="enc:ECL_00443"/>
<organism evidence="2 3">
    <name type="scientific">Enterobacter cloacae subsp. cloacae (strain ATCC 13047 / DSM 30054 / NBRC 13535 / NCTC 10005 / WDCM 00083 / NCDC 279-56)</name>
    <dbReference type="NCBI Taxonomy" id="716541"/>
    <lineage>
        <taxon>Bacteria</taxon>
        <taxon>Pseudomonadati</taxon>
        <taxon>Pseudomonadota</taxon>
        <taxon>Gammaproteobacteria</taxon>
        <taxon>Enterobacterales</taxon>
        <taxon>Enterobacteriaceae</taxon>
        <taxon>Enterobacter</taxon>
        <taxon>Enterobacter cloacae complex</taxon>
    </lineage>
</organism>
<dbReference type="STRING" id="716541.ECL_00443"/>
<dbReference type="OrthoDB" id="8863314at2"/>
<accession>A0A0H3CEI4</accession>
<dbReference type="NCBIfam" id="TIGR03751">
    <property type="entry name" value="conj_TIGR03751"/>
    <property type="match status" value="1"/>
</dbReference>
<dbReference type="eggNOG" id="ENOG502ZBPP">
    <property type="taxonomic scope" value="Bacteria"/>
</dbReference>
<gene>
    <name evidence="2" type="ordered locus">ECL_00443</name>
</gene>
<name>A0A0H3CEI4_ENTCC</name>
<protein>
    <recommendedName>
        <fullName evidence="4">TIGR03751 family conjugal transfer lipoprotein</fullName>
    </recommendedName>
</protein>
<proteinExistence type="predicted"/>
<evidence type="ECO:0000313" key="3">
    <source>
        <dbReference type="Proteomes" id="UP000002363"/>
    </source>
</evidence>
<feature type="compositionally biased region" description="Basic and acidic residues" evidence="1">
    <location>
        <begin position="73"/>
        <end position="89"/>
    </location>
</feature>
<dbReference type="AlphaFoldDB" id="A0A0H3CEI4"/>
<dbReference type="InterPro" id="IPR022262">
    <property type="entry name" value="Lipoprot_put"/>
</dbReference>